<reference evidence="1 2" key="1">
    <citation type="submission" date="2019-03" db="EMBL/GenBank/DDBJ databases">
        <title>An improved genome assembly of the fluke Schistosoma japonicum.</title>
        <authorList>
            <person name="Hu W."/>
            <person name="Luo F."/>
            <person name="Yin M."/>
            <person name="Mo X."/>
            <person name="Sun C."/>
            <person name="Wu Q."/>
            <person name="Zhu B."/>
            <person name="Xiang M."/>
            <person name="Wang J."/>
            <person name="Wang Y."/>
            <person name="Zhang T."/>
            <person name="Xu B."/>
            <person name="Zheng H."/>
            <person name="Feng Z."/>
        </authorList>
    </citation>
    <scope>NUCLEOTIDE SEQUENCE [LARGE SCALE GENOMIC DNA]</scope>
    <source>
        <strain evidence="1">HuSjv2</strain>
        <tissue evidence="1">Worms</tissue>
    </source>
</reference>
<evidence type="ECO:0000313" key="1">
    <source>
        <dbReference type="EMBL" id="TNN08441.1"/>
    </source>
</evidence>
<dbReference type="AlphaFoldDB" id="A0A4Z2CW08"/>
<dbReference type="EMBL" id="SKCS01000408">
    <property type="protein sequence ID" value="TNN08441.1"/>
    <property type="molecule type" value="Genomic_DNA"/>
</dbReference>
<feature type="non-terminal residue" evidence="1">
    <location>
        <position position="1"/>
    </location>
</feature>
<proteinExistence type="predicted"/>
<sequence>QCNFPISLMFTKQCSREITDSPSGLVNNWYTVDHCISTSGSHQSVGIPAVIVIAVFSVLRLRITLHNIWQTFRLPDQSYRTSHYAQSIFISVGWVLVH</sequence>
<gene>
    <name evidence="1" type="ORF">EWB00_006987</name>
</gene>
<accession>A0A4Z2CW08</accession>
<dbReference type="Proteomes" id="UP000311919">
    <property type="component" value="Unassembled WGS sequence"/>
</dbReference>
<protein>
    <submittedName>
        <fullName evidence="1">Uncharacterized protein</fullName>
    </submittedName>
</protein>
<organism evidence="1 2">
    <name type="scientific">Schistosoma japonicum</name>
    <name type="common">Blood fluke</name>
    <dbReference type="NCBI Taxonomy" id="6182"/>
    <lineage>
        <taxon>Eukaryota</taxon>
        <taxon>Metazoa</taxon>
        <taxon>Spiralia</taxon>
        <taxon>Lophotrochozoa</taxon>
        <taxon>Platyhelminthes</taxon>
        <taxon>Trematoda</taxon>
        <taxon>Digenea</taxon>
        <taxon>Strigeidida</taxon>
        <taxon>Schistosomatoidea</taxon>
        <taxon>Schistosomatidae</taxon>
        <taxon>Schistosoma</taxon>
    </lineage>
</organism>
<evidence type="ECO:0000313" key="2">
    <source>
        <dbReference type="Proteomes" id="UP000311919"/>
    </source>
</evidence>
<name>A0A4Z2CW08_SCHJA</name>
<comment type="caution">
    <text evidence="1">The sequence shown here is derived from an EMBL/GenBank/DDBJ whole genome shotgun (WGS) entry which is preliminary data.</text>
</comment>
<keyword evidence="2" id="KW-1185">Reference proteome</keyword>